<proteinExistence type="inferred from homology"/>
<dbReference type="SUPFAM" id="SSF56784">
    <property type="entry name" value="HAD-like"/>
    <property type="match status" value="1"/>
</dbReference>
<evidence type="ECO:0000256" key="7">
    <source>
        <dbReference type="ARBA" id="ARBA00022801"/>
    </source>
</evidence>
<dbReference type="PANTHER" id="PTHR42891:SF1">
    <property type="entry name" value="D-GLYCERO-BETA-D-MANNO-HEPTOSE-1,7-BISPHOSPHATE 7-PHOSPHATASE"/>
    <property type="match status" value="1"/>
</dbReference>
<dbReference type="GO" id="GO:0046872">
    <property type="term" value="F:metal ion binding"/>
    <property type="evidence" value="ECO:0007669"/>
    <property type="project" value="UniProtKB-KW"/>
</dbReference>
<gene>
    <name evidence="10" type="primary">hisB_6</name>
    <name evidence="10" type="ORF">SDC9_15648</name>
</gene>
<dbReference type="PANTHER" id="PTHR42891">
    <property type="entry name" value="D-GLYCERO-BETA-D-MANNO-HEPTOSE-1,7-BISPHOSPHATE 7-PHOSPHATASE"/>
    <property type="match status" value="1"/>
</dbReference>
<comment type="caution">
    <text evidence="10">The sequence shown here is derived from an EMBL/GenBank/DDBJ whole genome shotgun (WGS) entry which is preliminary data.</text>
</comment>
<sequence length="188" mass="21255">MHLKIDKSWTLFLDRDGVINRRLPGDYVKTPDQFVFINGVPEAFRTFSDKFGHIIVVTNQQGIGKGLMTVDQLELIHEKMVNVVDRNGGRIDGIFYAPALVSDRSLLRKPSVGMGLMARKHFKEIIFKKSFMAGDSVSDMIFGKRLGMRTVMIGENIIPKQHPDLVDFFYPDLLTFANAIDPNVKLKG</sequence>
<keyword evidence="5" id="KW-0963">Cytoplasm</keyword>
<evidence type="ECO:0000256" key="3">
    <source>
        <dbReference type="ARBA" id="ARBA00005628"/>
    </source>
</evidence>
<dbReference type="EMBL" id="VSSQ01000049">
    <property type="protein sequence ID" value="MPL69897.1"/>
    <property type="molecule type" value="Genomic_DNA"/>
</dbReference>
<name>A0A644TTV4_9ZZZZ</name>
<organism evidence="10">
    <name type="scientific">bioreactor metagenome</name>
    <dbReference type="NCBI Taxonomy" id="1076179"/>
    <lineage>
        <taxon>unclassified sequences</taxon>
        <taxon>metagenomes</taxon>
        <taxon>ecological metagenomes</taxon>
    </lineage>
</organism>
<evidence type="ECO:0000256" key="9">
    <source>
        <dbReference type="ARBA" id="ARBA00031828"/>
    </source>
</evidence>
<dbReference type="Pfam" id="PF08645">
    <property type="entry name" value="PNK3P"/>
    <property type="match status" value="1"/>
</dbReference>
<dbReference type="Gene3D" id="3.40.50.1000">
    <property type="entry name" value="HAD superfamily/HAD-like"/>
    <property type="match status" value="1"/>
</dbReference>
<dbReference type="InterPro" id="IPR004446">
    <property type="entry name" value="Heptose_bisP_phosphatase"/>
</dbReference>
<dbReference type="GO" id="GO:0016791">
    <property type="term" value="F:phosphatase activity"/>
    <property type="evidence" value="ECO:0007669"/>
    <property type="project" value="InterPro"/>
</dbReference>
<dbReference type="GO" id="GO:0005737">
    <property type="term" value="C:cytoplasm"/>
    <property type="evidence" value="ECO:0007669"/>
    <property type="project" value="UniProtKB-SubCell"/>
</dbReference>
<evidence type="ECO:0000256" key="2">
    <source>
        <dbReference type="ARBA" id="ARBA00004496"/>
    </source>
</evidence>
<dbReference type="InterPro" id="IPR023214">
    <property type="entry name" value="HAD_sf"/>
</dbReference>
<evidence type="ECO:0000256" key="4">
    <source>
        <dbReference type="ARBA" id="ARBA00011245"/>
    </source>
</evidence>
<keyword evidence="6" id="KW-0479">Metal-binding</keyword>
<keyword evidence="7" id="KW-0378">Hydrolase</keyword>
<comment type="similarity">
    <text evidence="3">Belongs to the GmhB family.</text>
</comment>
<dbReference type="NCBIfam" id="TIGR01656">
    <property type="entry name" value="Histidinol-ppas"/>
    <property type="match status" value="1"/>
</dbReference>
<dbReference type="GO" id="GO:0016829">
    <property type="term" value="F:lyase activity"/>
    <property type="evidence" value="ECO:0007669"/>
    <property type="project" value="UniProtKB-KW"/>
</dbReference>
<evidence type="ECO:0000256" key="8">
    <source>
        <dbReference type="ARBA" id="ARBA00023277"/>
    </source>
</evidence>
<dbReference type="NCBIfam" id="TIGR01662">
    <property type="entry name" value="HAD-SF-IIIA"/>
    <property type="match status" value="1"/>
</dbReference>
<evidence type="ECO:0000256" key="1">
    <source>
        <dbReference type="ARBA" id="ARBA00001946"/>
    </source>
</evidence>
<reference evidence="10" key="1">
    <citation type="submission" date="2019-08" db="EMBL/GenBank/DDBJ databases">
        <authorList>
            <person name="Kucharzyk K."/>
            <person name="Murdoch R.W."/>
            <person name="Higgins S."/>
            <person name="Loffler F."/>
        </authorList>
    </citation>
    <scope>NUCLEOTIDE SEQUENCE</scope>
</reference>
<evidence type="ECO:0000256" key="6">
    <source>
        <dbReference type="ARBA" id="ARBA00022723"/>
    </source>
</evidence>
<evidence type="ECO:0000313" key="10">
    <source>
        <dbReference type="EMBL" id="MPL69897.1"/>
    </source>
</evidence>
<accession>A0A644TTV4</accession>
<protein>
    <recommendedName>
        <fullName evidence="9">D,D-heptose 1,7-bisphosphate phosphatase</fullName>
    </recommendedName>
</protein>
<dbReference type="InterPro" id="IPR036412">
    <property type="entry name" value="HAD-like_sf"/>
</dbReference>
<comment type="subunit">
    <text evidence="4">Monomer.</text>
</comment>
<keyword evidence="10" id="KW-0456">Lyase</keyword>
<dbReference type="GO" id="GO:0005975">
    <property type="term" value="P:carbohydrate metabolic process"/>
    <property type="evidence" value="ECO:0007669"/>
    <property type="project" value="InterPro"/>
</dbReference>
<dbReference type="InterPro" id="IPR006549">
    <property type="entry name" value="HAD-SF_hydro_IIIA"/>
</dbReference>
<dbReference type="InterPro" id="IPR006543">
    <property type="entry name" value="Histidinol-phos"/>
</dbReference>
<evidence type="ECO:0000256" key="5">
    <source>
        <dbReference type="ARBA" id="ARBA00022490"/>
    </source>
</evidence>
<dbReference type="InterPro" id="IPR013954">
    <property type="entry name" value="PNK3P"/>
</dbReference>
<dbReference type="AlphaFoldDB" id="A0A644TTV4"/>
<comment type="cofactor">
    <cofactor evidence="1">
        <name>Mg(2+)</name>
        <dbReference type="ChEBI" id="CHEBI:18420"/>
    </cofactor>
</comment>
<comment type="subcellular location">
    <subcellularLocation>
        <location evidence="2">Cytoplasm</location>
    </subcellularLocation>
</comment>
<keyword evidence="8" id="KW-0119">Carbohydrate metabolism</keyword>